<dbReference type="AlphaFoldDB" id="A0AAD7K5M3"/>
<sequence>MAMAALPYLCLEIIQQIGGELPNCDQMNLRAVCRELGVAIDPLFYTFFTLRGDRMRRDNGLYIMERLAARQIGWSHFAKTVHIMPGSKPETGEATGPKYYPSDPALPNLLVSALASMHNIQTVVWTVHANDPDWVREAICDSLNTLPLLSDLQLKTEGGVHLGLTPVPSLTKLRIESLDWRPVEMVQDICQVVGRSHHLSSLHLSGTSDWSKVWTLLRATLLRPKDSARIHLKELTTSFVTSDLLTYLHSYSGLESISLETSQNHRPKPDPLADRFFGTVLASHALTLVELSCPAGHEGRWSFGPHNVDAILPLRKLEILHLSVNPQDVADVEPPMNAVTLLLSTAQMLPALRLLEISSAARYRGRCEENIKTAIENFTSHLESAAVVCADEDVYELAPVLSDEPGERSTILAYRILDPVPSAVQILRT</sequence>
<evidence type="ECO:0000313" key="1">
    <source>
        <dbReference type="EMBL" id="KAJ7778677.1"/>
    </source>
</evidence>
<dbReference type="EMBL" id="JARJLG010000008">
    <property type="protein sequence ID" value="KAJ7778677.1"/>
    <property type="molecule type" value="Genomic_DNA"/>
</dbReference>
<gene>
    <name evidence="1" type="ORF">DFH07DRAFT_795555</name>
</gene>
<dbReference type="SUPFAM" id="SSF52047">
    <property type="entry name" value="RNI-like"/>
    <property type="match status" value="1"/>
</dbReference>
<evidence type="ECO:0008006" key="3">
    <source>
        <dbReference type="Google" id="ProtNLM"/>
    </source>
</evidence>
<accession>A0AAD7K5M3</accession>
<dbReference type="Proteomes" id="UP001215280">
    <property type="component" value="Unassembled WGS sequence"/>
</dbReference>
<evidence type="ECO:0000313" key="2">
    <source>
        <dbReference type="Proteomes" id="UP001215280"/>
    </source>
</evidence>
<name>A0AAD7K5M3_9AGAR</name>
<protein>
    <recommendedName>
        <fullName evidence="3">F-box domain-containing protein</fullName>
    </recommendedName>
</protein>
<comment type="caution">
    <text evidence="1">The sequence shown here is derived from an EMBL/GenBank/DDBJ whole genome shotgun (WGS) entry which is preliminary data.</text>
</comment>
<keyword evidence="2" id="KW-1185">Reference proteome</keyword>
<reference evidence="1" key="1">
    <citation type="submission" date="2023-03" db="EMBL/GenBank/DDBJ databases">
        <title>Massive genome expansion in bonnet fungi (Mycena s.s.) driven by repeated elements and novel gene families across ecological guilds.</title>
        <authorList>
            <consortium name="Lawrence Berkeley National Laboratory"/>
            <person name="Harder C.B."/>
            <person name="Miyauchi S."/>
            <person name="Viragh M."/>
            <person name="Kuo A."/>
            <person name="Thoen E."/>
            <person name="Andreopoulos B."/>
            <person name="Lu D."/>
            <person name="Skrede I."/>
            <person name="Drula E."/>
            <person name="Henrissat B."/>
            <person name="Morin E."/>
            <person name="Kohler A."/>
            <person name="Barry K."/>
            <person name="LaButti K."/>
            <person name="Morin E."/>
            <person name="Salamov A."/>
            <person name="Lipzen A."/>
            <person name="Mereny Z."/>
            <person name="Hegedus B."/>
            <person name="Baldrian P."/>
            <person name="Stursova M."/>
            <person name="Weitz H."/>
            <person name="Taylor A."/>
            <person name="Grigoriev I.V."/>
            <person name="Nagy L.G."/>
            <person name="Martin F."/>
            <person name="Kauserud H."/>
        </authorList>
    </citation>
    <scope>NUCLEOTIDE SEQUENCE</scope>
    <source>
        <strain evidence="1">CBHHK188m</strain>
    </source>
</reference>
<proteinExistence type="predicted"/>
<organism evidence="1 2">
    <name type="scientific">Mycena maculata</name>
    <dbReference type="NCBI Taxonomy" id="230809"/>
    <lineage>
        <taxon>Eukaryota</taxon>
        <taxon>Fungi</taxon>
        <taxon>Dikarya</taxon>
        <taxon>Basidiomycota</taxon>
        <taxon>Agaricomycotina</taxon>
        <taxon>Agaricomycetes</taxon>
        <taxon>Agaricomycetidae</taxon>
        <taxon>Agaricales</taxon>
        <taxon>Marasmiineae</taxon>
        <taxon>Mycenaceae</taxon>
        <taxon>Mycena</taxon>
    </lineage>
</organism>